<dbReference type="STRING" id="183763.LP52_14980"/>
<sequence>MTPGRLDGTLDPITLVARDPDLARRRAEQILDGDCTPTTRSIALRTLGAARRELGDPAGAERLLRQSAAVAARAGDAEHAAHARASRLGLLAMRGSGGVAARTLARLSADTASARAMVLTHHGLAAAQHGRFGAAVDGFDAALSVLDDETDRNLLPGVLSNRGLALMYAGRLAESGHDLKDALRHAAESGQTALRGVALQNLGCLAVRTGDLARAVSCFGEAESLVPVQRLPLVRMDHADALLAAGMHREAARMLSGLGELGTAAGRTGGGRATTEAATAGLLQAKVLLARGDAGAARDLARRLRRGFCDDSLWAELARLIEWSARHSAVPAQRSAPPRFTRPSSRARRSSGCGGPGSGTPGARPGGTATRLEHAAGTGTAPPSRRRADAHDASGGPPPLRVDSGGADTAETATALAHCVYSAPLGPVSAMLPSAPETAALRVIAAGDHRAARGRLLDRPAGLRPARHLELLVHARAHRREVAAAGARAAMRAGDAPAALDWVEFASAPARPAGPCRNDAWLETLDRCRALQARAHRGDTAARRELPAIAETLSTAQWHADCMTAEGDGEAEAEPSAAAALSRRLADRAFVCYVRVHGTDAAITVVDGRARLHPLPSAPAVEEAVAKLAYAARARVLSGREGPTARDGVAAAARLVERLLLAPVAASVGERPLVVVPSPPMQALPWGLLPSMRGREISVAPSGRVWLAGIGDTAGDGRRAAGGRVLLAAGEAPEGAVGEVDALASVYPHAGVLRGPAARVDEVLRGLEGAGLAHLAAHGSASAQTPMLAAVQLEDGPLFAYDIERLARAPRVTVLSSCWVGGSTPASSGAPLGMTASLLAMGGRVVVAGVLPVSDQGIGSAMLAFHGALQAGIPPARAVADHLSEAGFVCYGAG</sequence>
<organism evidence="3 4">
    <name type="scientific">Streptomonospora alba</name>
    <dbReference type="NCBI Taxonomy" id="183763"/>
    <lineage>
        <taxon>Bacteria</taxon>
        <taxon>Bacillati</taxon>
        <taxon>Actinomycetota</taxon>
        <taxon>Actinomycetes</taxon>
        <taxon>Streptosporangiales</taxon>
        <taxon>Nocardiopsidaceae</taxon>
        <taxon>Streptomonospora</taxon>
    </lineage>
</organism>
<feature type="region of interest" description="Disordered" evidence="1">
    <location>
        <begin position="327"/>
        <end position="407"/>
    </location>
</feature>
<dbReference type="EMBL" id="JROO01000028">
    <property type="protein sequence ID" value="KIH98214.1"/>
    <property type="molecule type" value="Genomic_DNA"/>
</dbReference>
<dbReference type="Proteomes" id="UP000031675">
    <property type="component" value="Unassembled WGS sequence"/>
</dbReference>
<dbReference type="Gene3D" id="1.25.40.10">
    <property type="entry name" value="Tetratricopeptide repeat domain"/>
    <property type="match status" value="1"/>
</dbReference>
<evidence type="ECO:0000313" key="3">
    <source>
        <dbReference type="EMBL" id="KIH98214.1"/>
    </source>
</evidence>
<feature type="compositionally biased region" description="Low complexity" evidence="1">
    <location>
        <begin position="361"/>
        <end position="370"/>
    </location>
</feature>
<dbReference type="InterPro" id="IPR019734">
    <property type="entry name" value="TPR_rpt"/>
</dbReference>
<feature type="compositionally biased region" description="Low complexity" evidence="1">
    <location>
        <begin position="334"/>
        <end position="344"/>
    </location>
</feature>
<dbReference type="OrthoDB" id="9761935at2"/>
<dbReference type="RefSeq" id="WP_040274219.1">
    <property type="nucleotide sequence ID" value="NZ_JROO01000028.1"/>
</dbReference>
<evidence type="ECO:0000259" key="2">
    <source>
        <dbReference type="Pfam" id="PF12770"/>
    </source>
</evidence>
<reference evidence="4" key="1">
    <citation type="journal article" date="2015" name="Chem. Biol.">
        <title>Structure, bioactivity, and resistance mechanism of streptomonomicin, an unusual lasso Peptide from an understudied halophilic actinomycete.</title>
        <authorList>
            <person name="Metelev M."/>
            <person name="Tietz J.I."/>
            <person name="Melby J.O."/>
            <person name="Blair P.M."/>
            <person name="Zhu L."/>
            <person name="Livnat I."/>
            <person name="Severinov K."/>
            <person name="Mitchell D.A."/>
        </authorList>
    </citation>
    <scope>NUCLEOTIDE SEQUENCE [LARGE SCALE GENOMIC DNA]</scope>
    <source>
        <strain evidence="4">YIM 90003</strain>
    </source>
</reference>
<dbReference type="SMART" id="SM00028">
    <property type="entry name" value="TPR"/>
    <property type="match status" value="4"/>
</dbReference>
<dbReference type="Pfam" id="PF12770">
    <property type="entry name" value="CHAT"/>
    <property type="match status" value="1"/>
</dbReference>
<evidence type="ECO:0000256" key="1">
    <source>
        <dbReference type="SAM" id="MobiDB-lite"/>
    </source>
</evidence>
<dbReference type="InterPro" id="IPR024983">
    <property type="entry name" value="CHAT_dom"/>
</dbReference>
<protein>
    <recommendedName>
        <fullName evidence="2">CHAT domain-containing protein</fullName>
    </recommendedName>
</protein>
<keyword evidence="4" id="KW-1185">Reference proteome</keyword>
<accession>A0A0C2FG42</accession>
<comment type="caution">
    <text evidence="3">The sequence shown here is derived from an EMBL/GenBank/DDBJ whole genome shotgun (WGS) entry which is preliminary data.</text>
</comment>
<gene>
    <name evidence="3" type="ORF">LP52_14980</name>
</gene>
<name>A0A0C2FG42_9ACTN</name>
<proteinExistence type="predicted"/>
<dbReference type="AlphaFoldDB" id="A0A0C2FG42"/>
<dbReference type="SUPFAM" id="SSF48452">
    <property type="entry name" value="TPR-like"/>
    <property type="match status" value="1"/>
</dbReference>
<feature type="domain" description="CHAT" evidence="2">
    <location>
        <begin position="652"/>
        <end position="880"/>
    </location>
</feature>
<evidence type="ECO:0000313" key="4">
    <source>
        <dbReference type="Proteomes" id="UP000031675"/>
    </source>
</evidence>
<dbReference type="InterPro" id="IPR011990">
    <property type="entry name" value="TPR-like_helical_dom_sf"/>
</dbReference>